<dbReference type="EMBL" id="LXQA010163283">
    <property type="protein sequence ID" value="MCI28055.1"/>
    <property type="molecule type" value="Genomic_DNA"/>
</dbReference>
<protein>
    <submittedName>
        <fullName evidence="1">Uncharacterized protein</fullName>
    </submittedName>
</protein>
<organism evidence="1 2">
    <name type="scientific">Trifolium medium</name>
    <dbReference type="NCBI Taxonomy" id="97028"/>
    <lineage>
        <taxon>Eukaryota</taxon>
        <taxon>Viridiplantae</taxon>
        <taxon>Streptophyta</taxon>
        <taxon>Embryophyta</taxon>
        <taxon>Tracheophyta</taxon>
        <taxon>Spermatophyta</taxon>
        <taxon>Magnoliopsida</taxon>
        <taxon>eudicotyledons</taxon>
        <taxon>Gunneridae</taxon>
        <taxon>Pentapetalae</taxon>
        <taxon>rosids</taxon>
        <taxon>fabids</taxon>
        <taxon>Fabales</taxon>
        <taxon>Fabaceae</taxon>
        <taxon>Papilionoideae</taxon>
        <taxon>50 kb inversion clade</taxon>
        <taxon>NPAAA clade</taxon>
        <taxon>Hologalegina</taxon>
        <taxon>IRL clade</taxon>
        <taxon>Trifolieae</taxon>
        <taxon>Trifolium</taxon>
    </lineage>
</organism>
<sequence>LQGVPRRRTPANVVTAITGQRSSTQEGLLNAMALEFLQLRKGSGFITTGG</sequence>
<comment type="caution">
    <text evidence="1">The sequence shown here is derived from an EMBL/GenBank/DDBJ whole genome shotgun (WGS) entry which is preliminary data.</text>
</comment>
<keyword evidence="2" id="KW-1185">Reference proteome</keyword>
<dbReference type="AlphaFoldDB" id="A0A392QXR2"/>
<name>A0A392QXR2_9FABA</name>
<accession>A0A392QXR2</accession>
<evidence type="ECO:0000313" key="2">
    <source>
        <dbReference type="Proteomes" id="UP000265520"/>
    </source>
</evidence>
<proteinExistence type="predicted"/>
<reference evidence="1 2" key="1">
    <citation type="journal article" date="2018" name="Front. Plant Sci.">
        <title>Red Clover (Trifolium pratense) and Zigzag Clover (T. medium) - A Picture of Genomic Similarities and Differences.</title>
        <authorList>
            <person name="Dluhosova J."/>
            <person name="Istvanek J."/>
            <person name="Nedelnik J."/>
            <person name="Repkova J."/>
        </authorList>
    </citation>
    <scope>NUCLEOTIDE SEQUENCE [LARGE SCALE GENOMIC DNA]</scope>
    <source>
        <strain evidence="2">cv. 10/8</strain>
        <tissue evidence="1">Leaf</tissue>
    </source>
</reference>
<feature type="non-terminal residue" evidence="1">
    <location>
        <position position="1"/>
    </location>
</feature>
<dbReference type="Proteomes" id="UP000265520">
    <property type="component" value="Unassembled WGS sequence"/>
</dbReference>
<evidence type="ECO:0000313" key="1">
    <source>
        <dbReference type="EMBL" id="MCI28055.1"/>
    </source>
</evidence>